<accession>L8JIB2</accession>
<keyword evidence="1" id="KW-0175">Coiled coil</keyword>
<dbReference type="EMBL" id="AMZN01000194">
    <property type="protein sequence ID" value="ELR67988.1"/>
    <property type="molecule type" value="Genomic_DNA"/>
</dbReference>
<dbReference type="RefSeq" id="WP_009583823.1">
    <property type="nucleotide sequence ID" value="NZ_AMZN01000194.1"/>
</dbReference>
<comment type="caution">
    <text evidence="3">The sequence shown here is derived from an EMBL/GenBank/DDBJ whole genome shotgun (WGS) entry which is preliminary data.</text>
</comment>
<dbReference type="InterPro" id="IPR018490">
    <property type="entry name" value="cNMP-bd_dom_sf"/>
</dbReference>
<evidence type="ECO:0000256" key="1">
    <source>
        <dbReference type="SAM" id="Coils"/>
    </source>
</evidence>
<dbReference type="AlphaFoldDB" id="L8JIB2"/>
<gene>
    <name evidence="3" type="ORF">C900_01323</name>
</gene>
<dbReference type="STRING" id="1237149.C900_01323"/>
<sequence length="187" mass="22536">MDKHPLRRHIEEITTLTDEEFAYILTHFGTVHRRKHQYIVQEGEYVDREYWVVKGCLRASFFDYQGKEHILQFAMEDWWITDYEAFNNRVKAKISVDCLEDCELLFITRENREKLSAEMHKMESFWARKTKLSYIALQNRVLSLLKDTAKERCEKLQAQYPKLFQRIPKKMIASYLGVARETLSRLY</sequence>
<dbReference type="Proteomes" id="UP000011135">
    <property type="component" value="Unassembled WGS sequence"/>
</dbReference>
<evidence type="ECO:0000259" key="2">
    <source>
        <dbReference type="Pfam" id="PF00027"/>
    </source>
</evidence>
<name>L8JIB2_9BACT</name>
<dbReference type="InterPro" id="IPR014710">
    <property type="entry name" value="RmlC-like_jellyroll"/>
</dbReference>
<evidence type="ECO:0000313" key="3">
    <source>
        <dbReference type="EMBL" id="ELR67988.1"/>
    </source>
</evidence>
<dbReference type="eggNOG" id="COG0664">
    <property type="taxonomic scope" value="Bacteria"/>
</dbReference>
<dbReference type="InterPro" id="IPR000595">
    <property type="entry name" value="cNMP-bd_dom"/>
</dbReference>
<keyword evidence="4" id="KW-1185">Reference proteome</keyword>
<dbReference type="CDD" id="cd00038">
    <property type="entry name" value="CAP_ED"/>
    <property type="match status" value="1"/>
</dbReference>
<dbReference type="PATRIC" id="fig|1237149.3.peg.5944"/>
<dbReference type="Pfam" id="PF00027">
    <property type="entry name" value="cNMP_binding"/>
    <property type="match status" value="1"/>
</dbReference>
<proteinExistence type="predicted"/>
<feature type="domain" description="Cyclic nucleotide-binding" evidence="2">
    <location>
        <begin position="32"/>
        <end position="115"/>
    </location>
</feature>
<dbReference type="SUPFAM" id="SSF51206">
    <property type="entry name" value="cAMP-binding domain-like"/>
    <property type="match status" value="1"/>
</dbReference>
<dbReference type="OrthoDB" id="1933280at2"/>
<protein>
    <submittedName>
        <fullName evidence="3">cAMP-binding protein</fullName>
    </submittedName>
</protein>
<dbReference type="Gene3D" id="2.60.120.10">
    <property type="entry name" value="Jelly Rolls"/>
    <property type="match status" value="1"/>
</dbReference>
<reference evidence="3 4" key="1">
    <citation type="submission" date="2012-12" db="EMBL/GenBank/DDBJ databases">
        <title>Genome assembly of Fulvivirga imtechensis AK7.</title>
        <authorList>
            <person name="Nupur N."/>
            <person name="Khatri I."/>
            <person name="Kumar R."/>
            <person name="Subramanian S."/>
            <person name="Pinnaka A."/>
        </authorList>
    </citation>
    <scope>NUCLEOTIDE SEQUENCE [LARGE SCALE GENOMIC DNA]</scope>
    <source>
        <strain evidence="3 4">AK7</strain>
    </source>
</reference>
<organism evidence="3 4">
    <name type="scientific">Fulvivirga imtechensis AK7</name>
    <dbReference type="NCBI Taxonomy" id="1237149"/>
    <lineage>
        <taxon>Bacteria</taxon>
        <taxon>Pseudomonadati</taxon>
        <taxon>Bacteroidota</taxon>
        <taxon>Cytophagia</taxon>
        <taxon>Cytophagales</taxon>
        <taxon>Fulvivirgaceae</taxon>
        <taxon>Fulvivirga</taxon>
    </lineage>
</organism>
<evidence type="ECO:0000313" key="4">
    <source>
        <dbReference type="Proteomes" id="UP000011135"/>
    </source>
</evidence>
<feature type="coiled-coil region" evidence="1">
    <location>
        <begin position="139"/>
        <end position="166"/>
    </location>
</feature>